<protein>
    <submittedName>
        <fullName evidence="9">Putative blue pigment (Indigoidine) exporter</fullName>
    </submittedName>
</protein>
<feature type="transmembrane region" description="Helical" evidence="7">
    <location>
        <begin position="43"/>
        <end position="61"/>
    </location>
</feature>
<evidence type="ECO:0000313" key="9">
    <source>
        <dbReference type="EMBL" id="MBB3661985.1"/>
    </source>
</evidence>
<keyword evidence="4 7" id="KW-1133">Transmembrane helix</keyword>
<dbReference type="EMBL" id="JACIBS010000001">
    <property type="protein sequence ID" value="MBB3661985.1"/>
    <property type="molecule type" value="Genomic_DNA"/>
</dbReference>
<proteinExistence type="inferred from homology"/>
<feature type="transmembrane region" description="Helical" evidence="7">
    <location>
        <begin position="127"/>
        <end position="145"/>
    </location>
</feature>
<comment type="similarity">
    <text evidence="2">Belongs to the EamA transporter family.</text>
</comment>
<keyword evidence="5 7" id="KW-0472">Membrane</keyword>
<feature type="transmembrane region" description="Helical" evidence="7">
    <location>
        <begin position="98"/>
        <end position="120"/>
    </location>
</feature>
<feature type="region of interest" description="Disordered" evidence="6">
    <location>
        <begin position="291"/>
        <end position="314"/>
    </location>
</feature>
<evidence type="ECO:0000256" key="5">
    <source>
        <dbReference type="ARBA" id="ARBA00023136"/>
    </source>
</evidence>
<dbReference type="PANTHER" id="PTHR32322">
    <property type="entry name" value="INNER MEMBRANE TRANSPORTER"/>
    <property type="match status" value="1"/>
</dbReference>
<dbReference type="InterPro" id="IPR050638">
    <property type="entry name" value="AA-Vitamin_Transporters"/>
</dbReference>
<evidence type="ECO:0000256" key="1">
    <source>
        <dbReference type="ARBA" id="ARBA00004141"/>
    </source>
</evidence>
<evidence type="ECO:0000256" key="3">
    <source>
        <dbReference type="ARBA" id="ARBA00022692"/>
    </source>
</evidence>
<keyword evidence="10" id="KW-1185">Reference proteome</keyword>
<dbReference type="GO" id="GO:0016020">
    <property type="term" value="C:membrane"/>
    <property type="evidence" value="ECO:0007669"/>
    <property type="project" value="UniProtKB-SubCell"/>
</dbReference>
<reference evidence="9 10" key="1">
    <citation type="submission" date="2020-08" db="EMBL/GenBank/DDBJ databases">
        <title>Sequencing the genomes of 1000 actinobacteria strains.</title>
        <authorList>
            <person name="Klenk H.-P."/>
        </authorList>
    </citation>
    <scope>NUCLEOTIDE SEQUENCE [LARGE SCALE GENOMIC DNA]</scope>
    <source>
        <strain evidence="9 10">DSM 45267</strain>
    </source>
</reference>
<evidence type="ECO:0000256" key="4">
    <source>
        <dbReference type="ARBA" id="ARBA00022989"/>
    </source>
</evidence>
<keyword evidence="3 7" id="KW-0812">Transmembrane</keyword>
<dbReference type="AlphaFoldDB" id="A0A839XPX8"/>
<evidence type="ECO:0000256" key="7">
    <source>
        <dbReference type="SAM" id="Phobius"/>
    </source>
</evidence>
<feature type="domain" description="EamA" evidence="8">
    <location>
        <begin position="152"/>
        <end position="284"/>
    </location>
</feature>
<dbReference type="Proteomes" id="UP000564573">
    <property type="component" value="Unassembled WGS sequence"/>
</dbReference>
<comment type="caution">
    <text evidence="9">The sequence shown here is derived from an EMBL/GenBank/DDBJ whole genome shotgun (WGS) entry which is preliminary data.</text>
</comment>
<dbReference type="SUPFAM" id="SSF103481">
    <property type="entry name" value="Multidrug resistance efflux transporter EmrE"/>
    <property type="match status" value="2"/>
</dbReference>
<name>A0A839XPX8_9PSEU</name>
<comment type="subcellular location">
    <subcellularLocation>
        <location evidence="1">Membrane</location>
        <topology evidence="1">Multi-pass membrane protein</topology>
    </subcellularLocation>
</comment>
<accession>A0A839XPX8</accession>
<organism evidence="9 10">
    <name type="scientific">Prauserella sediminis</name>
    <dbReference type="NCBI Taxonomy" id="577680"/>
    <lineage>
        <taxon>Bacteria</taxon>
        <taxon>Bacillati</taxon>
        <taxon>Actinomycetota</taxon>
        <taxon>Actinomycetes</taxon>
        <taxon>Pseudonocardiales</taxon>
        <taxon>Pseudonocardiaceae</taxon>
        <taxon>Prauserella</taxon>
        <taxon>Prauserella salsuginis group</taxon>
    </lineage>
</organism>
<dbReference type="PANTHER" id="PTHR32322:SF2">
    <property type="entry name" value="EAMA DOMAIN-CONTAINING PROTEIN"/>
    <property type="match status" value="1"/>
</dbReference>
<sequence length="332" mass="33335">MTGIPVPAAHGRVALTALTALAPAVWGTTYVVTTQLLPPGHPLFAALVRALPAGLAAMLLTRKFPRGEWLWKAAVLGTLNIGAFFPLLFLAAERLPGGVAATLGATQPIIVALAVVGVLGQRLSLPRLGWGVVGVSGVALVVLGPEAALDPLGIAAGLGGAVSMALGVTLTKRWGRPEGVSALSFAGWQLAAGGFVLLVPALVIEGVPGRIDVAGVAGYAWLGIVGGLLAYTVWFNGLRRLPVTATALLGLLSPLVAATLGVLVLGEVLSVVQLGGFALALTAMVAGQTTRSEPRSTASPAADPAGTLSATTTGAITTADTGRDDVRLRGVS</sequence>
<dbReference type="InterPro" id="IPR037185">
    <property type="entry name" value="EmrE-like"/>
</dbReference>
<feature type="domain" description="EamA" evidence="8">
    <location>
        <begin position="19"/>
        <end position="142"/>
    </location>
</feature>
<dbReference type="Pfam" id="PF00892">
    <property type="entry name" value="EamA"/>
    <property type="match status" value="2"/>
</dbReference>
<dbReference type="InterPro" id="IPR000620">
    <property type="entry name" value="EamA_dom"/>
</dbReference>
<evidence type="ECO:0000259" key="8">
    <source>
        <dbReference type="Pfam" id="PF00892"/>
    </source>
</evidence>
<feature type="transmembrane region" description="Helical" evidence="7">
    <location>
        <begin position="268"/>
        <end position="286"/>
    </location>
</feature>
<feature type="transmembrane region" description="Helical" evidence="7">
    <location>
        <begin position="241"/>
        <end position="262"/>
    </location>
</feature>
<feature type="compositionally biased region" description="Low complexity" evidence="6">
    <location>
        <begin position="305"/>
        <end position="314"/>
    </location>
</feature>
<feature type="transmembrane region" description="Helical" evidence="7">
    <location>
        <begin position="73"/>
        <end position="92"/>
    </location>
</feature>
<evidence type="ECO:0000256" key="2">
    <source>
        <dbReference type="ARBA" id="ARBA00007362"/>
    </source>
</evidence>
<feature type="transmembrane region" description="Helical" evidence="7">
    <location>
        <begin position="216"/>
        <end position="234"/>
    </location>
</feature>
<feature type="transmembrane region" description="Helical" evidence="7">
    <location>
        <begin position="151"/>
        <end position="170"/>
    </location>
</feature>
<gene>
    <name evidence="9" type="ORF">FB384_000889</name>
</gene>
<feature type="transmembrane region" description="Helical" evidence="7">
    <location>
        <begin position="182"/>
        <end position="204"/>
    </location>
</feature>
<evidence type="ECO:0000313" key="10">
    <source>
        <dbReference type="Proteomes" id="UP000564573"/>
    </source>
</evidence>
<evidence type="ECO:0000256" key="6">
    <source>
        <dbReference type="SAM" id="MobiDB-lite"/>
    </source>
</evidence>